<dbReference type="EMBL" id="BSDR01000001">
    <property type="protein sequence ID" value="GLI33958.1"/>
    <property type="molecule type" value="Genomic_DNA"/>
</dbReference>
<comment type="subcellular location">
    <subcellularLocation>
        <location evidence="9">Cytoplasm</location>
    </subcellularLocation>
</comment>
<evidence type="ECO:0000256" key="3">
    <source>
        <dbReference type="ARBA" id="ARBA00022723"/>
    </source>
</evidence>
<feature type="binding site" evidence="9">
    <location>
        <begin position="15"/>
        <end position="20"/>
    </location>
    <ligand>
        <name>ATP</name>
        <dbReference type="ChEBI" id="CHEBI:30616"/>
    </ligand>
</feature>
<reference evidence="10" key="1">
    <citation type="submission" date="2022-12" db="EMBL/GenBank/DDBJ databases">
        <title>Reference genome sequencing for broad-spectrum identification of bacterial and archaeal isolates by mass spectrometry.</title>
        <authorList>
            <person name="Sekiguchi Y."/>
            <person name="Tourlousse D.M."/>
        </authorList>
    </citation>
    <scope>NUCLEOTIDE SEQUENCE</scope>
    <source>
        <strain evidence="10">ASRB1</strain>
    </source>
</reference>
<dbReference type="Gene3D" id="3.40.50.300">
    <property type="entry name" value="P-loop containing nucleotide triphosphate hydrolases"/>
    <property type="match status" value="1"/>
</dbReference>
<keyword evidence="7 9" id="KW-0460">Magnesium</keyword>
<comment type="catalytic activity">
    <reaction evidence="8">
        <text>(7R,8S)-8-amino-7-(carboxyamino)nonanoate + ATP = (4R,5S)-dethiobiotin + ADP + phosphate + H(+)</text>
        <dbReference type="Rhea" id="RHEA:63684"/>
        <dbReference type="ChEBI" id="CHEBI:15378"/>
        <dbReference type="ChEBI" id="CHEBI:30616"/>
        <dbReference type="ChEBI" id="CHEBI:43474"/>
        <dbReference type="ChEBI" id="CHEBI:149470"/>
        <dbReference type="ChEBI" id="CHEBI:149473"/>
        <dbReference type="ChEBI" id="CHEBI:456216"/>
    </reaction>
</comment>
<evidence type="ECO:0000313" key="11">
    <source>
        <dbReference type="Proteomes" id="UP001144372"/>
    </source>
</evidence>
<feature type="binding site" evidence="9">
    <location>
        <position position="56"/>
    </location>
    <ligand>
        <name>ATP</name>
        <dbReference type="ChEBI" id="CHEBI:30616"/>
    </ligand>
</feature>
<comment type="cofactor">
    <cofactor evidence="9">
        <name>Mg(2+)</name>
        <dbReference type="ChEBI" id="CHEBI:18420"/>
    </cofactor>
</comment>
<evidence type="ECO:0000256" key="1">
    <source>
        <dbReference type="ARBA" id="ARBA00022490"/>
    </source>
</evidence>
<gene>
    <name evidence="9 10" type="primary">bioD</name>
    <name evidence="10" type="ORF">DAMNIGENAA_13910</name>
</gene>
<dbReference type="GO" id="GO:0005524">
    <property type="term" value="F:ATP binding"/>
    <property type="evidence" value="ECO:0007669"/>
    <property type="project" value="UniProtKB-UniRule"/>
</dbReference>
<organism evidence="10 11">
    <name type="scientific">Desulforhabdus amnigena</name>
    <dbReference type="NCBI Taxonomy" id="40218"/>
    <lineage>
        <taxon>Bacteria</taxon>
        <taxon>Pseudomonadati</taxon>
        <taxon>Thermodesulfobacteriota</taxon>
        <taxon>Syntrophobacteria</taxon>
        <taxon>Syntrophobacterales</taxon>
        <taxon>Syntrophobacteraceae</taxon>
        <taxon>Desulforhabdus</taxon>
    </lineage>
</organism>
<feature type="binding site" evidence="9">
    <location>
        <position position="43"/>
    </location>
    <ligand>
        <name>substrate</name>
    </ligand>
</feature>
<evidence type="ECO:0000256" key="7">
    <source>
        <dbReference type="ARBA" id="ARBA00022842"/>
    </source>
</evidence>
<dbReference type="FunFam" id="3.40.50.300:FF:000292">
    <property type="entry name" value="ATP-dependent dethiobiotin synthetase BioD"/>
    <property type="match status" value="1"/>
</dbReference>
<comment type="function">
    <text evidence="9">Catalyzes a mechanistically unusual reaction, the ATP-dependent insertion of CO2 between the N7 and N8 nitrogen atoms of 7,8-diaminopelargonic acid (DAPA, also called 7,8-diammoniononanoate) to form a ureido ring.</text>
</comment>
<dbReference type="InterPro" id="IPR004472">
    <property type="entry name" value="DTB_synth_BioD"/>
</dbReference>
<feature type="binding site" evidence="9">
    <location>
        <position position="19"/>
    </location>
    <ligand>
        <name>Mg(2+)</name>
        <dbReference type="ChEBI" id="CHEBI:18420"/>
    </ligand>
</feature>
<keyword evidence="11" id="KW-1185">Reference proteome</keyword>
<feature type="binding site" evidence="9">
    <location>
        <position position="56"/>
    </location>
    <ligand>
        <name>Mg(2+)</name>
        <dbReference type="ChEBI" id="CHEBI:18420"/>
    </ligand>
</feature>
<name>A0A9W6D2B3_9BACT</name>
<dbReference type="CDD" id="cd03109">
    <property type="entry name" value="DTBS"/>
    <property type="match status" value="1"/>
</dbReference>
<dbReference type="PANTHER" id="PTHR43210:SF2">
    <property type="entry name" value="ATP-DEPENDENT DETHIOBIOTIN SYNTHETASE BIOD 2"/>
    <property type="match status" value="1"/>
</dbReference>
<keyword evidence="3 9" id="KW-0479">Metal-binding</keyword>
<proteinExistence type="inferred from homology"/>
<dbReference type="HAMAP" id="MF_00336">
    <property type="entry name" value="BioD"/>
    <property type="match status" value="1"/>
</dbReference>
<dbReference type="GO" id="GO:0042803">
    <property type="term" value="F:protein homodimerization activity"/>
    <property type="evidence" value="ECO:0007669"/>
    <property type="project" value="UniProtKB-ARBA"/>
</dbReference>
<comment type="subunit">
    <text evidence="9">Homodimer.</text>
</comment>
<comment type="catalytic activity">
    <reaction evidence="9">
        <text>(7R,8S)-7,8-diammoniononanoate + CO2 + ATP = (4R,5S)-dethiobiotin + ADP + phosphate + 3 H(+)</text>
        <dbReference type="Rhea" id="RHEA:15805"/>
        <dbReference type="ChEBI" id="CHEBI:15378"/>
        <dbReference type="ChEBI" id="CHEBI:16526"/>
        <dbReference type="ChEBI" id="CHEBI:30616"/>
        <dbReference type="ChEBI" id="CHEBI:43474"/>
        <dbReference type="ChEBI" id="CHEBI:149469"/>
        <dbReference type="ChEBI" id="CHEBI:149473"/>
        <dbReference type="ChEBI" id="CHEBI:456216"/>
        <dbReference type="EC" id="6.3.3.3"/>
    </reaction>
</comment>
<dbReference type="AlphaFoldDB" id="A0A9W6D2B3"/>
<feature type="binding site" evidence="9">
    <location>
        <position position="117"/>
    </location>
    <ligand>
        <name>Mg(2+)</name>
        <dbReference type="ChEBI" id="CHEBI:18420"/>
    </ligand>
</feature>
<comment type="caution">
    <text evidence="10">The sequence shown here is derived from an EMBL/GenBank/DDBJ whole genome shotgun (WGS) entry which is preliminary data.</text>
</comment>
<feature type="binding site" evidence="9">
    <location>
        <begin position="177"/>
        <end position="178"/>
    </location>
    <ligand>
        <name>ATP</name>
        <dbReference type="ChEBI" id="CHEBI:30616"/>
    </ligand>
</feature>
<dbReference type="RefSeq" id="WP_281793238.1">
    <property type="nucleotide sequence ID" value="NZ_BSDR01000001.1"/>
</dbReference>
<keyword evidence="1 9" id="KW-0963">Cytoplasm</keyword>
<feature type="binding site" evidence="9">
    <location>
        <begin position="117"/>
        <end position="120"/>
    </location>
    <ligand>
        <name>ATP</name>
        <dbReference type="ChEBI" id="CHEBI:30616"/>
    </ligand>
</feature>
<protein>
    <recommendedName>
        <fullName evidence="9">ATP-dependent dethiobiotin synthetase BioD</fullName>
        <ecNumber evidence="9">6.3.3.3</ecNumber>
    </recommendedName>
    <alternativeName>
        <fullName evidence="9">DTB synthetase</fullName>
        <shortName evidence="9">DTBS</shortName>
    </alternativeName>
    <alternativeName>
        <fullName evidence="9">Dethiobiotin synthase</fullName>
    </alternativeName>
</protein>
<accession>A0A9W6D2B3</accession>
<evidence type="ECO:0000256" key="5">
    <source>
        <dbReference type="ARBA" id="ARBA00022756"/>
    </source>
</evidence>
<dbReference type="NCBIfam" id="TIGR00347">
    <property type="entry name" value="bioD"/>
    <property type="match status" value="1"/>
</dbReference>
<dbReference type="InterPro" id="IPR027417">
    <property type="entry name" value="P-loop_NTPase"/>
</dbReference>
<sequence length="233" mass="25125">MGQQKGLFVTGTDTGVGKTFVTCLLASHLKDYMKVGVMKPAESDCEEVEGQWLPKDALRLKVAAGSHMPLDTICPYALPRPLAPAEAAREAGITIDLEHIKEKYRNIAEASDVVLVEGAGGLLVPLSHSCLYADLVRDLKLPLLIVARAGLGTVNHSLLTVESALSRGIRVIGVLLNENESCEHDASYWSNPRVLQDLASVPVLGPLPHMECDPGAKNAVQEVLREIERLAFS</sequence>
<keyword evidence="4 9" id="KW-0547">Nucleotide-binding</keyword>
<feature type="active site" evidence="9">
    <location>
        <position position="39"/>
    </location>
</feature>
<evidence type="ECO:0000256" key="2">
    <source>
        <dbReference type="ARBA" id="ARBA00022598"/>
    </source>
</evidence>
<evidence type="ECO:0000256" key="9">
    <source>
        <dbReference type="HAMAP-Rule" id="MF_00336"/>
    </source>
</evidence>
<keyword evidence="6 9" id="KW-0067">ATP-binding</keyword>
<dbReference type="GO" id="GO:0009102">
    <property type="term" value="P:biotin biosynthetic process"/>
    <property type="evidence" value="ECO:0007669"/>
    <property type="project" value="UniProtKB-UniRule"/>
</dbReference>
<dbReference type="GO" id="GO:0005829">
    <property type="term" value="C:cytosol"/>
    <property type="evidence" value="ECO:0007669"/>
    <property type="project" value="TreeGrafter"/>
</dbReference>
<dbReference type="Proteomes" id="UP001144372">
    <property type="component" value="Unassembled WGS sequence"/>
</dbReference>
<comment type="caution">
    <text evidence="9">Lacks conserved residue(s) required for the propagation of feature annotation.</text>
</comment>
<keyword evidence="2 9" id="KW-0436">Ligase</keyword>
<dbReference type="PIRSF" id="PIRSF006755">
    <property type="entry name" value="DTB_synth"/>
    <property type="match status" value="1"/>
</dbReference>
<comment type="similarity">
    <text evidence="9">Belongs to the dethiobiotin synthetase family.</text>
</comment>
<evidence type="ECO:0000256" key="4">
    <source>
        <dbReference type="ARBA" id="ARBA00022741"/>
    </source>
</evidence>
<dbReference type="SUPFAM" id="SSF52540">
    <property type="entry name" value="P-loop containing nucleoside triphosphate hydrolases"/>
    <property type="match status" value="1"/>
</dbReference>
<dbReference type="EC" id="6.3.3.3" evidence="9"/>
<dbReference type="GO" id="GO:0004141">
    <property type="term" value="F:dethiobiotin synthase activity"/>
    <property type="evidence" value="ECO:0007669"/>
    <property type="project" value="UniProtKB-UniRule"/>
</dbReference>
<dbReference type="PANTHER" id="PTHR43210">
    <property type="entry name" value="DETHIOBIOTIN SYNTHETASE"/>
    <property type="match status" value="1"/>
</dbReference>
<comment type="pathway">
    <text evidence="9">Cofactor biosynthesis; biotin biosynthesis; biotin from 7,8-diaminononanoate: step 1/2.</text>
</comment>
<evidence type="ECO:0000313" key="10">
    <source>
        <dbReference type="EMBL" id="GLI33958.1"/>
    </source>
</evidence>
<evidence type="ECO:0000256" key="8">
    <source>
        <dbReference type="ARBA" id="ARBA00047386"/>
    </source>
</evidence>
<keyword evidence="5 9" id="KW-0093">Biotin biosynthesis</keyword>
<dbReference type="GO" id="GO:0000287">
    <property type="term" value="F:magnesium ion binding"/>
    <property type="evidence" value="ECO:0007669"/>
    <property type="project" value="UniProtKB-UniRule"/>
</dbReference>
<evidence type="ECO:0000256" key="6">
    <source>
        <dbReference type="ARBA" id="ARBA00022840"/>
    </source>
</evidence>
<dbReference type="Pfam" id="PF13500">
    <property type="entry name" value="AAA_26"/>
    <property type="match status" value="1"/>
</dbReference>